<protein>
    <submittedName>
        <fullName evidence="2">Right-handed parallel beta-helix repeat-containing protein</fullName>
    </submittedName>
</protein>
<evidence type="ECO:0000313" key="2">
    <source>
        <dbReference type="EMBL" id="MBE9070926.1"/>
    </source>
</evidence>
<feature type="domain" description="Right handed beta helix" evidence="1">
    <location>
        <begin position="153"/>
        <end position="336"/>
    </location>
</feature>
<dbReference type="EMBL" id="JADEXP010000593">
    <property type="protein sequence ID" value="MBE9070926.1"/>
    <property type="molecule type" value="Genomic_DNA"/>
</dbReference>
<organism evidence="2 3">
    <name type="scientific">Leptolyngbya cf. ectocarpi LEGE 11479</name>
    <dbReference type="NCBI Taxonomy" id="1828722"/>
    <lineage>
        <taxon>Bacteria</taxon>
        <taxon>Bacillati</taxon>
        <taxon>Cyanobacteriota</taxon>
        <taxon>Cyanophyceae</taxon>
        <taxon>Leptolyngbyales</taxon>
        <taxon>Leptolyngbyaceae</taxon>
        <taxon>Leptolyngbya group</taxon>
        <taxon>Leptolyngbya</taxon>
    </lineage>
</organism>
<reference evidence="2" key="1">
    <citation type="submission" date="2020-10" db="EMBL/GenBank/DDBJ databases">
        <authorList>
            <person name="Castelo-Branco R."/>
            <person name="Eusebio N."/>
            <person name="Adriana R."/>
            <person name="Vieira A."/>
            <person name="Brugerolle De Fraissinette N."/>
            <person name="Rezende De Castro R."/>
            <person name="Schneider M.P."/>
            <person name="Vasconcelos V."/>
            <person name="Leao P.N."/>
        </authorList>
    </citation>
    <scope>NUCLEOTIDE SEQUENCE</scope>
    <source>
        <strain evidence="2">LEGE 11479</strain>
    </source>
</reference>
<name>A0A929FBP3_LEPEC</name>
<keyword evidence="3" id="KW-1185">Reference proteome</keyword>
<dbReference type="AlphaFoldDB" id="A0A929FBP3"/>
<comment type="caution">
    <text evidence="2">The sequence shown here is derived from an EMBL/GenBank/DDBJ whole genome shotgun (WGS) entry which is preliminary data.</text>
</comment>
<feature type="non-terminal residue" evidence="2">
    <location>
        <position position="1"/>
    </location>
</feature>
<dbReference type="Gene3D" id="2.160.20.10">
    <property type="entry name" value="Single-stranded right-handed beta-helix, Pectin lyase-like"/>
    <property type="match status" value="1"/>
</dbReference>
<dbReference type="SMART" id="SM00710">
    <property type="entry name" value="PbH1"/>
    <property type="match status" value="7"/>
</dbReference>
<dbReference type="InterPro" id="IPR006626">
    <property type="entry name" value="PbH1"/>
</dbReference>
<dbReference type="Pfam" id="PF13229">
    <property type="entry name" value="Beta_helix"/>
    <property type="match status" value="1"/>
</dbReference>
<proteinExistence type="predicted"/>
<dbReference type="RefSeq" id="WP_193996748.1">
    <property type="nucleotide sequence ID" value="NZ_JADEXP010000593.1"/>
</dbReference>
<sequence>LVAHATTAIQLSDPEDTDSPSQGIHIVDNDIVACIHAIEIRVNNERAGNNDIQILRNRLGILDKETGRAAIFLLADDGLIERNRIVVVPAPNPDDPSDSRRPDDFTDDVFDPCAEPEIFYTPRFPLRLWATQTFQYIAQLAFLPAVTYQAQGGIQVGGSSDDIRIVQNTIIGGYGHGITLGHWPAVQVDGNRFEERQFFVEQFPTDVAQRLQQEFVSTLYDLVIAENTIRSMGLSGIGVGAFLIRDRIGLRVRVENLTVYRNVITRCAQQLPAEIPEALLPDMGFGGIALTECENATIQENQITDNGRSHRDPICGIFILYGEKIDITNNRILNNGPRINFDDDVDRGTRGGIVIGISFQPLSNLLEDSELLSPDGIPAVKIHNNIVTQPLAQALFIIAFGSVSIVGNQLTSQGADFRINPISLLAGAVFILNLGISKDLITPALLSSFRGTTSVNPESFATTFANDPGNNDQLDTVRRLLYLPSGNILFTNNQTTLDLRTDEVNFTFSSQLLASLDDIAYNSNQSECTSLLDLVLTNTAIWGVTIRTNDNRFQEGITVAFYSLFSLGLMNTATGNQATHCIVVFASPSRLVENSNQILYPFILQDGEPISCPGERSTIAERLEIPTAVAAPVD</sequence>
<dbReference type="InterPro" id="IPR012334">
    <property type="entry name" value="Pectin_lyas_fold"/>
</dbReference>
<dbReference type="SUPFAM" id="SSF51126">
    <property type="entry name" value="Pectin lyase-like"/>
    <property type="match status" value="1"/>
</dbReference>
<dbReference type="InterPro" id="IPR011050">
    <property type="entry name" value="Pectin_lyase_fold/virulence"/>
</dbReference>
<gene>
    <name evidence="2" type="ORF">IQ260_30270</name>
</gene>
<evidence type="ECO:0000259" key="1">
    <source>
        <dbReference type="Pfam" id="PF13229"/>
    </source>
</evidence>
<dbReference type="Proteomes" id="UP000615026">
    <property type="component" value="Unassembled WGS sequence"/>
</dbReference>
<evidence type="ECO:0000313" key="3">
    <source>
        <dbReference type="Proteomes" id="UP000615026"/>
    </source>
</evidence>
<dbReference type="InterPro" id="IPR039448">
    <property type="entry name" value="Beta_helix"/>
</dbReference>
<accession>A0A929FBP3</accession>